<feature type="domain" description="Glyoxalase/Bleomycin resistance-like N-terminal" evidence="1">
    <location>
        <begin position="18"/>
        <end position="52"/>
    </location>
</feature>
<dbReference type="InterPro" id="IPR053863">
    <property type="entry name" value="Glyoxy/Ble-like_N"/>
</dbReference>
<proteinExistence type="predicted"/>
<name>A0ABT3G3S4_9BACT</name>
<comment type="caution">
    <text evidence="2">The sequence shown here is derived from an EMBL/GenBank/DDBJ whole genome shotgun (WGS) entry which is preliminary data.</text>
</comment>
<protein>
    <submittedName>
        <fullName evidence="2">Glyoxalase/bleomycin resistance/extradiol dioxygenase family protein</fullName>
    </submittedName>
</protein>
<accession>A0ABT3G3S4</accession>
<dbReference type="Pfam" id="PF22677">
    <property type="entry name" value="Ble-like_N"/>
    <property type="match status" value="1"/>
</dbReference>
<keyword evidence="2" id="KW-0560">Oxidoreductase</keyword>
<evidence type="ECO:0000313" key="2">
    <source>
        <dbReference type="EMBL" id="MCW1914496.1"/>
    </source>
</evidence>
<dbReference type="Gene3D" id="3.10.180.10">
    <property type="entry name" value="2,3-Dihydroxybiphenyl 1,2-Dioxygenase, domain 1"/>
    <property type="match status" value="1"/>
</dbReference>
<gene>
    <name evidence="2" type="ORF">OJ996_12985</name>
</gene>
<dbReference type="Proteomes" id="UP001165653">
    <property type="component" value="Unassembled WGS sequence"/>
</dbReference>
<reference evidence="2" key="1">
    <citation type="submission" date="2022-10" db="EMBL/GenBank/DDBJ databases">
        <title>Luteolibacter sp. GHJ8, whole genome shotgun sequencing project.</title>
        <authorList>
            <person name="Zhao G."/>
            <person name="Shen L."/>
        </authorList>
    </citation>
    <scope>NUCLEOTIDE SEQUENCE</scope>
    <source>
        <strain evidence="2">GHJ8</strain>
    </source>
</reference>
<dbReference type="PANTHER" id="PTHR36503">
    <property type="entry name" value="BLR2520 PROTEIN"/>
    <property type="match status" value="1"/>
</dbReference>
<dbReference type="SUPFAM" id="SSF54593">
    <property type="entry name" value="Glyoxalase/Bleomycin resistance protein/Dihydroxybiphenyl dioxygenase"/>
    <property type="match status" value="1"/>
</dbReference>
<keyword evidence="3" id="KW-1185">Reference proteome</keyword>
<dbReference type="InterPro" id="IPR029068">
    <property type="entry name" value="Glyas_Bleomycin-R_OHBP_Dase"/>
</dbReference>
<keyword evidence="2" id="KW-0223">Dioxygenase</keyword>
<dbReference type="PANTHER" id="PTHR36503:SF2">
    <property type="entry name" value="BLR2408 PROTEIN"/>
    <property type="match status" value="1"/>
</dbReference>
<dbReference type="RefSeq" id="WP_264514027.1">
    <property type="nucleotide sequence ID" value="NZ_JAPDDR010000006.1"/>
</dbReference>
<evidence type="ECO:0000259" key="1">
    <source>
        <dbReference type="Pfam" id="PF22677"/>
    </source>
</evidence>
<sequence length="146" mass="15826">MSSSATDTAPATTVSQIFVNLPVKNLDASMAFFKALGFSFNPDFTDSNAACLILGPNLYSMLLTHPYFNGFAPRPAEESAKHCEVLVALSLESREKVDDVVSRAVAAGGATYSEPKDHGFMYQHGFTDLDGHVWEVFVMSGMPPKE</sequence>
<evidence type="ECO:0000313" key="3">
    <source>
        <dbReference type="Proteomes" id="UP001165653"/>
    </source>
</evidence>
<dbReference type="GO" id="GO:0051213">
    <property type="term" value="F:dioxygenase activity"/>
    <property type="evidence" value="ECO:0007669"/>
    <property type="project" value="UniProtKB-KW"/>
</dbReference>
<dbReference type="EMBL" id="JAPDDR010000006">
    <property type="protein sequence ID" value="MCW1914496.1"/>
    <property type="molecule type" value="Genomic_DNA"/>
</dbReference>
<organism evidence="2 3">
    <name type="scientific">Luteolibacter rhizosphaerae</name>
    <dbReference type="NCBI Taxonomy" id="2989719"/>
    <lineage>
        <taxon>Bacteria</taxon>
        <taxon>Pseudomonadati</taxon>
        <taxon>Verrucomicrobiota</taxon>
        <taxon>Verrucomicrobiia</taxon>
        <taxon>Verrucomicrobiales</taxon>
        <taxon>Verrucomicrobiaceae</taxon>
        <taxon>Luteolibacter</taxon>
    </lineage>
</organism>